<proteinExistence type="predicted"/>
<accession>A0ABC8RCH7</accession>
<feature type="non-terminal residue" evidence="2">
    <location>
        <position position="1"/>
    </location>
</feature>
<dbReference type="Proteomes" id="UP001642360">
    <property type="component" value="Unassembled WGS sequence"/>
</dbReference>
<dbReference type="AlphaFoldDB" id="A0ABC8RCH7"/>
<protein>
    <submittedName>
        <fullName evidence="2">Uncharacterized protein</fullName>
    </submittedName>
</protein>
<feature type="non-terminal residue" evidence="2">
    <location>
        <position position="73"/>
    </location>
</feature>
<feature type="compositionally biased region" description="Basic residues" evidence="1">
    <location>
        <begin position="1"/>
        <end position="10"/>
    </location>
</feature>
<dbReference type="EMBL" id="CAUOFW020001243">
    <property type="protein sequence ID" value="CAK9142669.1"/>
    <property type="molecule type" value="Genomic_DNA"/>
</dbReference>
<feature type="compositionally biased region" description="Basic and acidic residues" evidence="1">
    <location>
        <begin position="14"/>
        <end position="25"/>
    </location>
</feature>
<sequence length="73" mass="7983">KHGYPPRKASKSNQPRDDQHSHDTRPTTTNVNSSPSVVVVEKSADPPMFTKEQFDQLLSLIPAGNMTPLANVA</sequence>
<feature type="compositionally biased region" description="Low complexity" evidence="1">
    <location>
        <begin position="26"/>
        <end position="37"/>
    </location>
</feature>
<evidence type="ECO:0000256" key="1">
    <source>
        <dbReference type="SAM" id="MobiDB-lite"/>
    </source>
</evidence>
<evidence type="ECO:0000313" key="2">
    <source>
        <dbReference type="EMBL" id="CAK9142669.1"/>
    </source>
</evidence>
<name>A0ABC8RCH7_9AQUA</name>
<organism evidence="2 3">
    <name type="scientific">Ilex paraguariensis</name>
    <name type="common">yerba mate</name>
    <dbReference type="NCBI Taxonomy" id="185542"/>
    <lineage>
        <taxon>Eukaryota</taxon>
        <taxon>Viridiplantae</taxon>
        <taxon>Streptophyta</taxon>
        <taxon>Embryophyta</taxon>
        <taxon>Tracheophyta</taxon>
        <taxon>Spermatophyta</taxon>
        <taxon>Magnoliopsida</taxon>
        <taxon>eudicotyledons</taxon>
        <taxon>Gunneridae</taxon>
        <taxon>Pentapetalae</taxon>
        <taxon>asterids</taxon>
        <taxon>campanulids</taxon>
        <taxon>Aquifoliales</taxon>
        <taxon>Aquifoliaceae</taxon>
        <taxon>Ilex</taxon>
    </lineage>
</organism>
<keyword evidence="3" id="KW-1185">Reference proteome</keyword>
<comment type="caution">
    <text evidence="2">The sequence shown here is derived from an EMBL/GenBank/DDBJ whole genome shotgun (WGS) entry which is preliminary data.</text>
</comment>
<gene>
    <name evidence="2" type="ORF">ILEXP_LOCUS10349</name>
</gene>
<feature type="region of interest" description="Disordered" evidence="1">
    <location>
        <begin position="1"/>
        <end position="37"/>
    </location>
</feature>
<reference evidence="2 3" key="1">
    <citation type="submission" date="2024-02" db="EMBL/GenBank/DDBJ databases">
        <authorList>
            <person name="Vignale AGUSTIN F."/>
            <person name="Sosa J E."/>
            <person name="Modenutti C."/>
        </authorList>
    </citation>
    <scope>NUCLEOTIDE SEQUENCE [LARGE SCALE GENOMIC DNA]</scope>
</reference>
<evidence type="ECO:0000313" key="3">
    <source>
        <dbReference type="Proteomes" id="UP001642360"/>
    </source>
</evidence>